<evidence type="ECO:0000313" key="5">
    <source>
        <dbReference type="Proteomes" id="UP001500540"/>
    </source>
</evidence>
<gene>
    <name evidence="4" type="ORF">GCM10022240_28120</name>
</gene>
<feature type="transmembrane region" description="Helical" evidence="2">
    <location>
        <begin position="151"/>
        <end position="169"/>
    </location>
</feature>
<dbReference type="SUPFAM" id="SSF54001">
    <property type="entry name" value="Cysteine proteinases"/>
    <property type="match status" value="1"/>
</dbReference>
<feature type="transmembrane region" description="Helical" evidence="2">
    <location>
        <begin position="239"/>
        <end position="261"/>
    </location>
</feature>
<dbReference type="InterPro" id="IPR038765">
    <property type="entry name" value="Papain-like_cys_pep_sf"/>
</dbReference>
<feature type="region of interest" description="Disordered" evidence="1">
    <location>
        <begin position="795"/>
        <end position="825"/>
    </location>
</feature>
<evidence type="ECO:0000256" key="2">
    <source>
        <dbReference type="SAM" id="Phobius"/>
    </source>
</evidence>
<evidence type="ECO:0000259" key="3">
    <source>
        <dbReference type="Pfam" id="PF01841"/>
    </source>
</evidence>
<dbReference type="EMBL" id="BAABAF010000009">
    <property type="protein sequence ID" value="GAA3774713.1"/>
    <property type="molecule type" value="Genomic_DNA"/>
</dbReference>
<evidence type="ECO:0000256" key="1">
    <source>
        <dbReference type="SAM" id="MobiDB-lite"/>
    </source>
</evidence>
<feature type="transmembrane region" description="Helical" evidence="2">
    <location>
        <begin position="68"/>
        <end position="87"/>
    </location>
</feature>
<comment type="caution">
    <text evidence="4">The sequence shown here is derived from an EMBL/GenBank/DDBJ whole genome shotgun (WGS) entry which is preliminary data.</text>
</comment>
<feature type="transmembrane region" description="Helical" evidence="2">
    <location>
        <begin position="94"/>
        <end position="114"/>
    </location>
</feature>
<accession>A0ABP7GT69</accession>
<evidence type="ECO:0000313" key="4">
    <source>
        <dbReference type="EMBL" id="GAA3774713.1"/>
    </source>
</evidence>
<dbReference type="Pfam" id="PF01841">
    <property type="entry name" value="Transglut_core"/>
    <property type="match status" value="1"/>
</dbReference>
<feature type="compositionally biased region" description="Basic and acidic residues" evidence="1">
    <location>
        <begin position="621"/>
        <end position="645"/>
    </location>
</feature>
<proteinExistence type="predicted"/>
<keyword evidence="2" id="KW-0812">Transmembrane</keyword>
<dbReference type="InterPro" id="IPR002931">
    <property type="entry name" value="Transglutaminase-like"/>
</dbReference>
<dbReference type="Gene3D" id="3.10.620.30">
    <property type="match status" value="1"/>
</dbReference>
<keyword evidence="5" id="KW-1185">Reference proteome</keyword>
<feature type="transmembrane region" description="Helical" evidence="2">
    <location>
        <begin position="15"/>
        <end position="36"/>
    </location>
</feature>
<keyword evidence="2" id="KW-1133">Transmembrane helix</keyword>
<organism evidence="4 5">
    <name type="scientific">Microbacterium kribbense</name>
    <dbReference type="NCBI Taxonomy" id="433645"/>
    <lineage>
        <taxon>Bacteria</taxon>
        <taxon>Bacillati</taxon>
        <taxon>Actinomycetota</taxon>
        <taxon>Actinomycetes</taxon>
        <taxon>Micrococcales</taxon>
        <taxon>Microbacteriaceae</taxon>
        <taxon>Microbacterium</taxon>
    </lineage>
</organism>
<feature type="domain" description="Transglutaminase-like" evidence="3">
    <location>
        <begin position="516"/>
        <end position="595"/>
    </location>
</feature>
<feature type="transmembrane region" description="Helical" evidence="2">
    <location>
        <begin position="653"/>
        <end position="681"/>
    </location>
</feature>
<feature type="transmembrane region" description="Helical" evidence="2">
    <location>
        <begin position="43"/>
        <end position="62"/>
    </location>
</feature>
<keyword evidence="2" id="KW-0472">Membrane</keyword>
<feature type="transmembrane region" description="Helical" evidence="2">
    <location>
        <begin position="189"/>
        <end position="210"/>
    </location>
</feature>
<dbReference type="RefSeq" id="WP_344784709.1">
    <property type="nucleotide sequence ID" value="NZ_BAABAF010000009.1"/>
</dbReference>
<reference evidence="5" key="1">
    <citation type="journal article" date="2019" name="Int. J. Syst. Evol. Microbiol.">
        <title>The Global Catalogue of Microorganisms (GCM) 10K type strain sequencing project: providing services to taxonomists for standard genome sequencing and annotation.</title>
        <authorList>
            <consortium name="The Broad Institute Genomics Platform"/>
            <consortium name="The Broad Institute Genome Sequencing Center for Infectious Disease"/>
            <person name="Wu L."/>
            <person name="Ma J."/>
        </authorList>
    </citation>
    <scope>NUCLEOTIDE SEQUENCE [LARGE SCALE GENOMIC DNA]</scope>
    <source>
        <strain evidence="5">JCM 16950</strain>
    </source>
</reference>
<sequence length="825" mass="85628">MTTRLDAAAVRSPHVVVGSAYAVAMAAVAALAAWPIYADARMLLLASLAVAGALVVSVAATLLKWAGWLTALAAVGVFLVLGVGVAVPPSGERGVVGSVVGALTGVITGFKDLVTVELPVGGYRNLLVPALAVFLIGTLVTLRVGWRPERWGALAAAAALLMPTFGLLFGRTVTSAPVAIGPVTVPAPRELACGVLALVLSVFWLSWRAASARRAALRRAAGTSGVRLGHRSGADLRRAGLAAGMVVISVAVGALIVPSVAEGRTRDVLRSAAGPAQAISRAVSPLTAYRANFESDAFRTPLFTVTAVAGPLPERVRLATLTSYDGAHYRVAASGDSSFVRVPSRLRAAPGAASTVRVRIAGLRGIWLPTVGSLQQLTYSGSASARADSFYYDAAAQAGVQTDGLRAGEQYDLTATTASLPDLQSLRAPGTDPQVAIPESVKTWMQQQDAGTGGAALATLVERLRARGYLSHALSVPADGAAWVQALGPGYVFQPIASGHSLARIDTMFRKLLTSAGDPSRSLVAAVGDDEQFSVAVALMAQELGFPARVVVGARLVAGADVRDVPACAAGVCTGGNITAWTEVRSADGRWVPVDVTPQHAEGADIAVAHRRDPENATDVRPQHAREVDPPDPTRQEAADAAAHPDDAGGLPVLWAALRAVGIGAAGLLILVGPFAAIVAAKAVRRRRRRRDATPAARMIGGWDEYVDTAVDHGLAGPGIQTRSELAAAHDSPAAATLAAGADRAVFSDSVPDAAQSERFWRIVDAERRRLSESTSVWRRMLAAVSLRSFVRGLESRPGHADRARTKPGTERRGSARSRAVPAQP</sequence>
<name>A0ABP7GT69_9MICO</name>
<feature type="region of interest" description="Disordered" evidence="1">
    <location>
        <begin position="610"/>
        <end position="645"/>
    </location>
</feature>
<feature type="compositionally biased region" description="Basic and acidic residues" evidence="1">
    <location>
        <begin position="795"/>
        <end position="814"/>
    </location>
</feature>
<protein>
    <submittedName>
        <fullName evidence="4">Transglutaminase-like domain-containing protein</fullName>
    </submittedName>
</protein>
<dbReference type="Proteomes" id="UP001500540">
    <property type="component" value="Unassembled WGS sequence"/>
</dbReference>
<feature type="transmembrane region" description="Helical" evidence="2">
    <location>
        <begin position="126"/>
        <end position="144"/>
    </location>
</feature>